<protein>
    <recommendedName>
        <fullName evidence="6">Carboxypeptidase</fullName>
        <ecNumber evidence="6">3.4.16.-</ecNumber>
    </recommendedName>
</protein>
<evidence type="ECO:0000256" key="5">
    <source>
        <dbReference type="ARBA" id="ARBA00023180"/>
    </source>
</evidence>
<evidence type="ECO:0000256" key="3">
    <source>
        <dbReference type="ARBA" id="ARBA00022670"/>
    </source>
</evidence>
<dbReference type="MEROPS" id="S10.016"/>
<dbReference type="GO" id="GO:0004185">
    <property type="term" value="F:serine-type carboxypeptidase activity"/>
    <property type="evidence" value="ECO:0007669"/>
    <property type="project" value="UniProtKB-UniRule"/>
</dbReference>
<dbReference type="Gene3D" id="3.40.50.1820">
    <property type="entry name" value="alpha/beta hydrolase"/>
    <property type="match status" value="1"/>
</dbReference>
<evidence type="ECO:0000256" key="4">
    <source>
        <dbReference type="ARBA" id="ARBA00022801"/>
    </source>
</evidence>
<accession>A0A0A1T8C8</accession>
<dbReference type="PANTHER" id="PTHR11802:SF404">
    <property type="entry name" value="CARBOXYPEPTIDASE"/>
    <property type="match status" value="1"/>
</dbReference>
<keyword evidence="10" id="KW-1185">Reference proteome</keyword>
<dbReference type="InterPro" id="IPR029058">
    <property type="entry name" value="AB_hydrolase_fold"/>
</dbReference>
<dbReference type="STRING" id="1531966.A0A0A1T8C8"/>
<feature type="chain" id="PRO_5001979416" description="Carboxypeptidase" evidence="6">
    <location>
        <begin position="19"/>
        <end position="660"/>
    </location>
</feature>
<dbReference type="GO" id="GO:0000324">
    <property type="term" value="C:fungal-type vacuole"/>
    <property type="evidence" value="ECO:0007669"/>
    <property type="project" value="TreeGrafter"/>
</dbReference>
<keyword evidence="2 6" id="KW-0121">Carboxypeptidase</keyword>
<feature type="compositionally biased region" description="Polar residues" evidence="7">
    <location>
        <begin position="612"/>
        <end position="628"/>
    </location>
</feature>
<dbReference type="EC" id="3.4.16.-" evidence="6"/>
<dbReference type="GO" id="GO:0006508">
    <property type="term" value="P:proteolysis"/>
    <property type="evidence" value="ECO:0007669"/>
    <property type="project" value="UniProtKB-KW"/>
</dbReference>
<dbReference type="AlphaFoldDB" id="A0A0A1T8C8"/>
<dbReference type="EMBL" id="CDHN01000003">
    <property type="protein sequence ID" value="CEJ91044.1"/>
    <property type="molecule type" value="Genomic_DNA"/>
</dbReference>
<keyword evidence="4 6" id="KW-0378">Hydrolase</keyword>
<keyword evidence="5" id="KW-0325">Glycoprotein</keyword>
<reference evidence="9 10" key="1">
    <citation type="journal article" date="2015" name="Genome Announc.">
        <title>Draft Genome Sequence and Gene Annotation of the Entomopathogenic Fungus Verticillium hemipterigenum.</title>
        <authorList>
            <person name="Horn F."/>
            <person name="Habel A."/>
            <person name="Scharf D.H."/>
            <person name="Dworschak J."/>
            <person name="Brakhage A.A."/>
            <person name="Guthke R."/>
            <person name="Hertweck C."/>
            <person name="Linde J."/>
        </authorList>
    </citation>
    <scope>NUCLEOTIDE SEQUENCE [LARGE SCALE GENOMIC DNA]</scope>
</reference>
<proteinExistence type="inferred from homology"/>
<dbReference type="Pfam" id="PF00450">
    <property type="entry name" value="Peptidase_S10"/>
    <property type="match status" value="2"/>
</dbReference>
<dbReference type="InterPro" id="IPR018202">
    <property type="entry name" value="Ser_caboxypep_ser_AS"/>
</dbReference>
<dbReference type="HOGENOM" id="CLU_008523_10_3_1"/>
<keyword evidence="8" id="KW-1133">Transmembrane helix</keyword>
<dbReference type="PROSITE" id="PS00131">
    <property type="entry name" value="CARBOXYPEPT_SER_SER"/>
    <property type="match status" value="1"/>
</dbReference>
<gene>
    <name evidence="9" type="ORF">VHEMI06785</name>
</gene>
<feature type="signal peptide" evidence="6">
    <location>
        <begin position="1"/>
        <end position="18"/>
    </location>
</feature>
<keyword evidence="6" id="KW-0732">Signal</keyword>
<evidence type="ECO:0000313" key="10">
    <source>
        <dbReference type="Proteomes" id="UP000039046"/>
    </source>
</evidence>
<evidence type="ECO:0000256" key="7">
    <source>
        <dbReference type="SAM" id="MobiDB-lite"/>
    </source>
</evidence>
<organism evidence="9 10">
    <name type="scientific">[Torrubiella] hemipterigena</name>
    <dbReference type="NCBI Taxonomy" id="1531966"/>
    <lineage>
        <taxon>Eukaryota</taxon>
        <taxon>Fungi</taxon>
        <taxon>Dikarya</taxon>
        <taxon>Ascomycota</taxon>
        <taxon>Pezizomycotina</taxon>
        <taxon>Sordariomycetes</taxon>
        <taxon>Hypocreomycetidae</taxon>
        <taxon>Hypocreales</taxon>
        <taxon>Clavicipitaceae</taxon>
        <taxon>Clavicipitaceae incertae sedis</taxon>
        <taxon>'Torrubiella' clade</taxon>
    </lineage>
</organism>
<evidence type="ECO:0000256" key="2">
    <source>
        <dbReference type="ARBA" id="ARBA00022645"/>
    </source>
</evidence>
<dbReference type="SUPFAM" id="SSF53474">
    <property type="entry name" value="alpha/beta-Hydrolases"/>
    <property type="match status" value="1"/>
</dbReference>
<keyword evidence="8" id="KW-0812">Transmembrane</keyword>
<evidence type="ECO:0000256" key="8">
    <source>
        <dbReference type="SAM" id="Phobius"/>
    </source>
</evidence>
<feature type="region of interest" description="Disordered" evidence="7">
    <location>
        <begin position="605"/>
        <end position="628"/>
    </location>
</feature>
<keyword evidence="8" id="KW-0472">Membrane</keyword>
<dbReference type="Proteomes" id="UP000039046">
    <property type="component" value="Unassembled WGS sequence"/>
</dbReference>
<evidence type="ECO:0000256" key="1">
    <source>
        <dbReference type="ARBA" id="ARBA00009431"/>
    </source>
</evidence>
<sequence length="660" mass="72411">MVMLPSLLMLPLAAVSLAQFVHNDPKSLNMTVIKPPGGDNVTVSYKEAKGVCKTALDSQKQYTGYVNVPGEFPTNLFFWFVEAREPTKALSIWINGGPGSSSFLGFFGGNGPCHIIDKGMDGFETAAEEWGWDRSSNMIFVDQPNQVGLSYDIPTDGTYNVINDTYTFPAAIANDTSSPWFGVNGTFSTQKQSNTANSTQIAAHAMWHLLQGFMETFPQYSPTDDSHLGVNLFAESYGGRYGPIFADYFEKQNDRRKTGEIDANSTVEIKLATLGIVNGCVDQGIQNRYYPIFANKNTYGFKAISDEELKYELDMYDSDGGCAQVSKQCQELAEKNDPEDKGQNAQVNKFCNDAAETCWNSSYAYYSMNRSSYDLAAPLQDPRPPLHFLEYLNKREVQQAVGTPINYTTFSSNAVYEAFTKTGDLARAGNIKRLADLLKRGVRVGMMYGDRDYICNWFGGEAISLAVAAEAGGDYAKKFPAAGYSPIVVNKDYVGGEVRQFGNFSFSRIYQAGHSIYAYQPEASFQIFSRIFMGKSISTGKDIDLKTFSSDGPLNSTKTDKLPPMPKTTCWLRNFYSTCSDEQQSGFLSGKGVVINGAWYRSKEEWSDNTKPDTTSKPGPSPTLTGVFTATSTPKNAAAGFSVPSIVTLTGVAIAAMVIV</sequence>
<comment type="similarity">
    <text evidence="1 6">Belongs to the peptidase S10 family.</text>
</comment>
<feature type="transmembrane region" description="Helical" evidence="8">
    <location>
        <begin position="637"/>
        <end position="659"/>
    </location>
</feature>
<keyword evidence="3 6" id="KW-0645">Protease</keyword>
<dbReference type="PANTHER" id="PTHR11802">
    <property type="entry name" value="SERINE PROTEASE FAMILY S10 SERINE CARBOXYPEPTIDASE"/>
    <property type="match status" value="1"/>
</dbReference>
<evidence type="ECO:0000256" key="6">
    <source>
        <dbReference type="RuleBase" id="RU361156"/>
    </source>
</evidence>
<evidence type="ECO:0000313" key="9">
    <source>
        <dbReference type="EMBL" id="CEJ91044.1"/>
    </source>
</evidence>
<name>A0A0A1T8C8_9HYPO</name>
<dbReference type="InterPro" id="IPR001563">
    <property type="entry name" value="Peptidase_S10"/>
</dbReference>
<dbReference type="OrthoDB" id="443318at2759"/>